<evidence type="ECO:0000256" key="8">
    <source>
        <dbReference type="HAMAP-Rule" id="MF_00290"/>
    </source>
</evidence>
<dbReference type="GO" id="GO:0000049">
    <property type="term" value="F:tRNA binding"/>
    <property type="evidence" value="ECO:0007669"/>
    <property type="project" value="UniProtKB-UniRule"/>
</dbReference>
<feature type="binding site" evidence="8">
    <location>
        <position position="82"/>
    </location>
    <ligand>
        <name>S-adenosyl-L-methionine</name>
        <dbReference type="ChEBI" id="CHEBI:59789"/>
    </ligand>
</feature>
<feature type="binding site" evidence="8">
    <location>
        <position position="240"/>
    </location>
    <ligand>
        <name>Zn(2+)</name>
        <dbReference type="ChEBI" id="CHEBI:29105"/>
    </ligand>
</feature>
<dbReference type="Gene3D" id="3.40.50.150">
    <property type="entry name" value="Vaccinia Virus protein VP39"/>
    <property type="match status" value="1"/>
</dbReference>
<feature type="binding site" evidence="8">
    <location>
        <position position="237"/>
    </location>
    <ligand>
        <name>Zn(2+)</name>
        <dbReference type="ChEBI" id="CHEBI:29105"/>
    </ligand>
</feature>
<proteinExistence type="inferred from homology"/>
<feature type="binding site" evidence="8">
    <location>
        <position position="256"/>
    </location>
    <ligand>
        <name>Zn(2+)</name>
        <dbReference type="ChEBI" id="CHEBI:29105"/>
    </ligand>
</feature>
<keyword evidence="1 8" id="KW-0820">tRNA-binding</keyword>
<feature type="binding site" evidence="8">
    <location>
        <position position="109"/>
    </location>
    <ligand>
        <name>S-adenosyl-L-methionine</name>
        <dbReference type="ChEBI" id="CHEBI:59789"/>
    </ligand>
</feature>
<dbReference type="EC" id="2.1.1.216" evidence="7 8"/>
<evidence type="ECO:0000256" key="5">
    <source>
        <dbReference type="ARBA" id="ARBA00022694"/>
    </source>
</evidence>
<dbReference type="Proteomes" id="UP001524383">
    <property type="component" value="Unassembled WGS sequence"/>
</dbReference>
<keyword evidence="8" id="KW-0862">Zinc</keyword>
<dbReference type="AlphaFoldDB" id="A0ABD4THG3"/>
<dbReference type="Pfam" id="PF02005">
    <property type="entry name" value="TRM"/>
    <property type="match status" value="1"/>
</dbReference>
<name>A0ABD4THG3_9EURY</name>
<dbReference type="HAMAP" id="MF_00290">
    <property type="entry name" value="tRNA_dimethyltr_TRM1"/>
    <property type="match status" value="1"/>
</dbReference>
<dbReference type="Gene3D" id="3.30.56.70">
    <property type="entry name" value="N2,N2-dimethylguanosine tRNA methyltransferase, C-terminal domain"/>
    <property type="match status" value="1"/>
</dbReference>
<evidence type="ECO:0000313" key="11">
    <source>
        <dbReference type="Proteomes" id="UP001524383"/>
    </source>
</evidence>
<evidence type="ECO:0000256" key="2">
    <source>
        <dbReference type="ARBA" id="ARBA00022603"/>
    </source>
</evidence>
<dbReference type="SUPFAM" id="SSF53335">
    <property type="entry name" value="S-adenosyl-L-methionine-dependent methyltransferases"/>
    <property type="match status" value="1"/>
</dbReference>
<evidence type="ECO:0000256" key="3">
    <source>
        <dbReference type="ARBA" id="ARBA00022679"/>
    </source>
</evidence>
<dbReference type="InterPro" id="IPR042296">
    <property type="entry name" value="tRNA_met_Trm1_C"/>
</dbReference>
<dbReference type="PROSITE" id="PS51626">
    <property type="entry name" value="SAM_MT_TRM1"/>
    <property type="match status" value="1"/>
</dbReference>
<gene>
    <name evidence="8" type="primary">trm1</name>
    <name evidence="10" type="ORF">FTO68_05240</name>
</gene>
<dbReference type="InterPro" id="IPR029063">
    <property type="entry name" value="SAM-dependent_MTases_sf"/>
</dbReference>
<keyword evidence="3 8" id="KW-0808">Transferase</keyword>
<dbReference type="InterPro" id="IPR002905">
    <property type="entry name" value="Trm1"/>
</dbReference>
<keyword evidence="11" id="KW-1185">Reference proteome</keyword>
<evidence type="ECO:0000256" key="4">
    <source>
        <dbReference type="ARBA" id="ARBA00022691"/>
    </source>
</evidence>
<feature type="binding site" evidence="8">
    <location>
        <position position="108"/>
    </location>
    <ligand>
        <name>S-adenosyl-L-methionine</name>
        <dbReference type="ChEBI" id="CHEBI:59789"/>
    </ligand>
</feature>
<evidence type="ECO:0000256" key="6">
    <source>
        <dbReference type="ARBA" id="ARBA00022884"/>
    </source>
</evidence>
<feature type="binding site" evidence="8">
    <location>
        <position position="41"/>
    </location>
    <ligand>
        <name>S-adenosyl-L-methionine</name>
        <dbReference type="ChEBI" id="CHEBI:59789"/>
    </ligand>
</feature>
<evidence type="ECO:0000256" key="9">
    <source>
        <dbReference type="PROSITE-ProRule" id="PRU00958"/>
    </source>
</evidence>
<protein>
    <recommendedName>
        <fullName evidence="7 8">tRNA (guanine(26)-N(2))-dimethyltransferase</fullName>
        <ecNumber evidence="7 8">2.1.1.216</ecNumber>
    </recommendedName>
    <alternativeName>
        <fullName evidence="8">tRNA 2,2-dimethylguanosine-26 methyltransferase</fullName>
    </alternativeName>
    <alternativeName>
        <fullName evidence="8">tRNA(guanine-26,N(2)-N(2)) methyltransferase</fullName>
    </alternativeName>
    <alternativeName>
        <fullName evidence="8">tRNA(m(2,2)G26)dimethyltransferase</fullName>
    </alternativeName>
</protein>
<sequence length="370" mass="40997">MNYVQVIEGTTQFLIPWQDDAAHFPPGSAPVFFNRRMELNRDATILLLKELLPAEYLDLMAATGVRALRVANECEIPVIANDRDFEAIRFLKANAQRLGLPVRVVNRDANALLSTEKFEVVDLDPFGSPAPFIDSAVRSARKYLFVTATDTAPLCGAHLKAGMRRYAAVPMNTQYHPEVGLRMLIGHVAREMMKYDRGFEPLLSFSFEHFHRTHLAVVPGVRAADRTLASLGFIHQCPHCSFRSVEAGLVPSGRTCPGCSVALLPIGPLWIGDIADRELCLRLLERIPGVEFGSKARLSRLLRILAAELPVLPHYDYHKEAKRLGVSPPAMDILLERLVQKGYGASRAHYSGTAVLTDAPPEVLEEVLSL</sequence>
<evidence type="ECO:0000313" key="10">
    <source>
        <dbReference type="EMBL" id="MCQ1538392.1"/>
    </source>
</evidence>
<organism evidence="10 11">
    <name type="scientific">Methanocalculus taiwanensis</name>
    <dbReference type="NCBI Taxonomy" id="106207"/>
    <lineage>
        <taxon>Archaea</taxon>
        <taxon>Methanobacteriati</taxon>
        <taxon>Methanobacteriota</taxon>
        <taxon>Stenosarchaea group</taxon>
        <taxon>Methanomicrobia</taxon>
        <taxon>Methanomicrobiales</taxon>
        <taxon>Methanocalculaceae</taxon>
        <taxon>Methanocalculus</taxon>
    </lineage>
</organism>
<feature type="binding site" evidence="8">
    <location>
        <position position="66"/>
    </location>
    <ligand>
        <name>S-adenosyl-L-methionine</name>
        <dbReference type="ChEBI" id="CHEBI:59789"/>
    </ligand>
</feature>
<dbReference type="RefSeq" id="WP_255332338.1">
    <property type="nucleotide sequence ID" value="NZ_VOTZ01000009.1"/>
</dbReference>
<evidence type="ECO:0000256" key="1">
    <source>
        <dbReference type="ARBA" id="ARBA00022555"/>
    </source>
</evidence>
<dbReference type="GO" id="GO:0160104">
    <property type="term" value="F:tRNA (guanine(26)-N2)-dimethyltransferase activity"/>
    <property type="evidence" value="ECO:0007669"/>
    <property type="project" value="UniProtKB-UniRule"/>
</dbReference>
<reference evidence="10 11" key="1">
    <citation type="submission" date="2019-08" db="EMBL/GenBank/DDBJ databases">
        <authorList>
            <person name="Chen S.-C."/>
            <person name="Lai M.-C."/>
            <person name="You Y.-T."/>
        </authorList>
    </citation>
    <scope>NUCLEOTIDE SEQUENCE [LARGE SCALE GENOMIC DNA]</scope>
    <source>
        <strain evidence="10 11">P2F9704a</strain>
    </source>
</reference>
<feature type="binding site" evidence="8">
    <location>
        <position position="259"/>
    </location>
    <ligand>
        <name>Zn(2+)</name>
        <dbReference type="ChEBI" id="CHEBI:29105"/>
    </ligand>
</feature>
<dbReference type="CDD" id="cd02440">
    <property type="entry name" value="AdoMet_MTases"/>
    <property type="match status" value="1"/>
</dbReference>
<dbReference type="GO" id="GO:0046872">
    <property type="term" value="F:metal ion binding"/>
    <property type="evidence" value="ECO:0007669"/>
    <property type="project" value="UniProtKB-KW"/>
</dbReference>
<comment type="function">
    <text evidence="8">Dimethylates a single guanine residue at position 26 of a number of tRNAs using S-adenosyl-L-methionine as donor of the methyl groups.</text>
</comment>
<dbReference type="PANTHER" id="PTHR10631:SF3">
    <property type="entry name" value="TRNA (GUANINE(26)-N(2))-DIMETHYLTRANSFERASE"/>
    <property type="match status" value="1"/>
</dbReference>
<dbReference type="PANTHER" id="PTHR10631">
    <property type="entry name" value="N 2 ,N 2 -DIMETHYLGUANOSINE TRNA METHYLTRANSFERASE"/>
    <property type="match status" value="1"/>
</dbReference>
<keyword evidence="8" id="KW-0479">Metal-binding</keyword>
<keyword evidence="4 8" id="KW-0949">S-adenosyl-L-methionine</keyword>
<keyword evidence="5 8" id="KW-0819">tRNA processing</keyword>
<comment type="caution">
    <text evidence="10">The sequence shown here is derived from an EMBL/GenBank/DDBJ whole genome shotgun (WGS) entry which is preliminary data.</text>
</comment>
<dbReference type="EMBL" id="VOTZ01000009">
    <property type="protein sequence ID" value="MCQ1538392.1"/>
    <property type="molecule type" value="Genomic_DNA"/>
</dbReference>
<evidence type="ECO:0000256" key="7">
    <source>
        <dbReference type="ARBA" id="ARBA00039099"/>
    </source>
</evidence>
<comment type="catalytic activity">
    <reaction evidence="8">
        <text>guanosine(26) in tRNA + 2 S-adenosyl-L-methionine = N(2)-dimethylguanosine(26) in tRNA + 2 S-adenosyl-L-homocysteine + 2 H(+)</text>
        <dbReference type="Rhea" id="RHEA:43140"/>
        <dbReference type="Rhea" id="RHEA-COMP:10359"/>
        <dbReference type="Rhea" id="RHEA-COMP:10360"/>
        <dbReference type="ChEBI" id="CHEBI:15378"/>
        <dbReference type="ChEBI" id="CHEBI:57856"/>
        <dbReference type="ChEBI" id="CHEBI:59789"/>
        <dbReference type="ChEBI" id="CHEBI:74269"/>
        <dbReference type="ChEBI" id="CHEBI:74513"/>
        <dbReference type="EC" id="2.1.1.216"/>
    </reaction>
</comment>
<dbReference type="GO" id="GO:0030488">
    <property type="term" value="P:tRNA methylation"/>
    <property type="evidence" value="ECO:0007669"/>
    <property type="project" value="UniProtKB-UniRule"/>
</dbReference>
<comment type="similarity">
    <text evidence="8 9">Belongs to the class I-like SAM-binding methyltransferase superfamily. Trm1 family.</text>
</comment>
<dbReference type="InterPro" id="IPR022923">
    <property type="entry name" value="TRM1_arc_bac"/>
</dbReference>
<accession>A0ABD4THG3</accession>
<keyword evidence="6 8" id="KW-0694">RNA-binding</keyword>
<keyword evidence="2 8" id="KW-0489">Methyltransferase</keyword>